<dbReference type="Proteomes" id="UP001153636">
    <property type="component" value="Chromosome 1"/>
</dbReference>
<name>A0A9P0G1W5_9CUCU</name>
<keyword evidence="2" id="KW-1185">Reference proteome</keyword>
<dbReference type="OrthoDB" id="8057780at2759"/>
<evidence type="ECO:0000313" key="1">
    <source>
        <dbReference type="EMBL" id="CAH1098704.1"/>
    </source>
</evidence>
<protein>
    <submittedName>
        <fullName evidence="1">Uncharacterized protein</fullName>
    </submittedName>
</protein>
<proteinExistence type="predicted"/>
<reference evidence="1" key="1">
    <citation type="submission" date="2022-01" db="EMBL/GenBank/DDBJ databases">
        <authorList>
            <person name="King R."/>
        </authorList>
    </citation>
    <scope>NUCLEOTIDE SEQUENCE</scope>
</reference>
<sequence length="186" mass="20761">MGKLRPLSNDTLAAILPLKSNDADKILEKGSLQVGLVKCRVETRLNIRRCQKSWLYEHYSDTCNGPDRSNNCFKCGQSDNSSKESIAKSLGYDVSINFVTSSTVYRARVVNRGKMARKIEETLFENSPPLVLHWDGKLLLSVTHGNVKTLEDRVVVLVTDKDFKHLLGVPVAQKGTVEQKAKETIS</sequence>
<dbReference type="AlphaFoldDB" id="A0A9P0G1W5"/>
<dbReference type="EMBL" id="OV651813">
    <property type="protein sequence ID" value="CAH1098704.1"/>
    <property type="molecule type" value="Genomic_DNA"/>
</dbReference>
<organism evidence="1 2">
    <name type="scientific">Psylliodes chrysocephalus</name>
    <dbReference type="NCBI Taxonomy" id="3402493"/>
    <lineage>
        <taxon>Eukaryota</taxon>
        <taxon>Metazoa</taxon>
        <taxon>Ecdysozoa</taxon>
        <taxon>Arthropoda</taxon>
        <taxon>Hexapoda</taxon>
        <taxon>Insecta</taxon>
        <taxon>Pterygota</taxon>
        <taxon>Neoptera</taxon>
        <taxon>Endopterygota</taxon>
        <taxon>Coleoptera</taxon>
        <taxon>Polyphaga</taxon>
        <taxon>Cucujiformia</taxon>
        <taxon>Chrysomeloidea</taxon>
        <taxon>Chrysomelidae</taxon>
        <taxon>Galerucinae</taxon>
        <taxon>Alticini</taxon>
        <taxon>Psylliodes</taxon>
    </lineage>
</organism>
<evidence type="ECO:0000313" key="2">
    <source>
        <dbReference type="Proteomes" id="UP001153636"/>
    </source>
</evidence>
<gene>
    <name evidence="1" type="ORF">PSYICH_LOCUS1267</name>
</gene>
<accession>A0A9P0G1W5</accession>